<dbReference type="Proteomes" id="UP000886611">
    <property type="component" value="Unassembled WGS sequence"/>
</dbReference>
<proteinExistence type="inferred from homology"/>
<gene>
    <name evidence="10" type="primary">Calhm5.1</name>
    <name evidence="10" type="ORF">GTO96_0014796</name>
</gene>
<keyword evidence="6" id="KW-0406">Ion transport</keyword>
<dbReference type="GO" id="GO:1904669">
    <property type="term" value="P:ATP export"/>
    <property type="evidence" value="ECO:0007669"/>
    <property type="project" value="UniProtKB-ARBA"/>
</dbReference>
<evidence type="ECO:0000256" key="8">
    <source>
        <dbReference type="ARBA" id="ARBA00023303"/>
    </source>
</evidence>
<sequence>MDKFKTIFSVVQKQQATLSFGVITLLTAGGEQIFSATVFRCPCSSLNFTYGMVFLLVPALVLLLAGYFLCAKTWRLFTGCCRRQSNLLAKQGTFSRIKVFFHITVNASVAPFSWIAVALLHGTYFECAMTGLNSTIYKNTVCTGKSKECPEMLFMFPCRKTGVSEEEAILLIIRAQSQVLGWLVIASIAIIALSVTCYARCHSPVSFLQLKFWKSYMNKESEMFETFAKEQAQKLAERNLKSFFELTKAPEMEMPDRNDWEKISALYKFSTKEQYYSILHKWTPLPYLEEETLITEGHGGNDYIPFPCRDPDVERCYSGYSRACNPNSHSATPRTDLGTGLDSKVDNCHWHNIPCALCCNIPSGKPYYGCLQGIMGVVVSWACLVRFSRSNQGEMSESDITRTAVVLSDLEVLPVGNSLSTKRTHRSRVKRKPSIRLRESETGTKKITLTWRSKGGITEGRMDRTKDCILAIGEMTCGKGVPYSSKMDAFQTVVKFFLNQKTTIGYSFMALLTVGGERIFSMVSFKCPCNKTQNFSYGLLFLLSPAFVLLVMGFFLNSRTWKLFTGCCLNPRKLCPPRHRSNCLNVFLQITVTACVAPIMWLCVALLNGTFYECAVSGLDNNHVVELFCTGKTETCKTELPRVPCGKSQLSAKDNEDLLLMLRAQSQMLGCCIIVVTTILGLIGTCYKNCRSQVSYVQLKFWRTYIEKEKELFEACAIEYASKLANRNLKSFFEKKDPEPFPFPNHNAWEQISALYTFNKSEQYYSTLQRYVEKGTPDKNEEMETALDFVDMPAV</sequence>
<comment type="similarity">
    <text evidence="2">Belongs to the CALHM family.</text>
</comment>
<accession>A0A8X7XLU4</accession>
<organism evidence="10 11">
    <name type="scientific">Polypterus senegalus</name>
    <name type="common">Senegal bichir</name>
    <dbReference type="NCBI Taxonomy" id="55291"/>
    <lineage>
        <taxon>Eukaryota</taxon>
        <taxon>Metazoa</taxon>
        <taxon>Chordata</taxon>
        <taxon>Craniata</taxon>
        <taxon>Vertebrata</taxon>
        <taxon>Euteleostomi</taxon>
        <taxon>Actinopterygii</taxon>
        <taxon>Polypteriformes</taxon>
        <taxon>Polypteridae</taxon>
        <taxon>Polypterus</taxon>
    </lineage>
</organism>
<dbReference type="PANTHER" id="PTHR32261:SF8">
    <property type="entry name" value="CALCIUM HOMEOSTASIS MODULATOR PROTEIN 5"/>
    <property type="match status" value="1"/>
</dbReference>
<keyword evidence="3" id="KW-0813">Transport</keyword>
<evidence type="ECO:0000256" key="1">
    <source>
        <dbReference type="ARBA" id="ARBA00004141"/>
    </source>
</evidence>
<keyword evidence="7 9" id="KW-0472">Membrane</keyword>
<feature type="non-terminal residue" evidence="10">
    <location>
        <position position="1"/>
    </location>
</feature>
<reference evidence="10 11" key="1">
    <citation type="journal article" date="2021" name="Cell">
        <title>Tracing the genetic footprints of vertebrate landing in non-teleost ray-finned fishes.</title>
        <authorList>
            <person name="Bi X."/>
            <person name="Wang K."/>
            <person name="Yang L."/>
            <person name="Pan H."/>
            <person name="Jiang H."/>
            <person name="Wei Q."/>
            <person name="Fang M."/>
            <person name="Yu H."/>
            <person name="Zhu C."/>
            <person name="Cai Y."/>
            <person name="He Y."/>
            <person name="Gan X."/>
            <person name="Zeng H."/>
            <person name="Yu D."/>
            <person name="Zhu Y."/>
            <person name="Jiang H."/>
            <person name="Qiu Q."/>
            <person name="Yang H."/>
            <person name="Zhang Y.E."/>
            <person name="Wang W."/>
            <person name="Zhu M."/>
            <person name="He S."/>
            <person name="Zhang G."/>
        </authorList>
    </citation>
    <scope>NUCLEOTIDE SEQUENCE [LARGE SCALE GENOMIC DNA]</scope>
    <source>
        <strain evidence="10">Bchr_013</strain>
    </source>
</reference>
<dbReference type="GO" id="GO:0005886">
    <property type="term" value="C:plasma membrane"/>
    <property type="evidence" value="ECO:0007669"/>
    <property type="project" value="TreeGrafter"/>
</dbReference>
<dbReference type="EMBL" id="JAATIS010000485">
    <property type="protein sequence ID" value="KAG2468302.1"/>
    <property type="molecule type" value="Genomic_DNA"/>
</dbReference>
<name>A0A8X7XLU4_POLSE</name>
<evidence type="ECO:0000256" key="2">
    <source>
        <dbReference type="ARBA" id="ARBA00008497"/>
    </source>
</evidence>
<evidence type="ECO:0000313" key="11">
    <source>
        <dbReference type="Proteomes" id="UP000886611"/>
    </source>
</evidence>
<evidence type="ECO:0000256" key="6">
    <source>
        <dbReference type="ARBA" id="ARBA00023065"/>
    </source>
</evidence>
<feature type="transmembrane region" description="Helical" evidence="9">
    <location>
        <begin position="586"/>
        <end position="607"/>
    </location>
</feature>
<dbReference type="InterPro" id="IPR029569">
    <property type="entry name" value="CALHM"/>
</dbReference>
<keyword evidence="11" id="KW-1185">Reference proteome</keyword>
<evidence type="ECO:0000256" key="5">
    <source>
        <dbReference type="ARBA" id="ARBA00022989"/>
    </source>
</evidence>
<evidence type="ECO:0000256" key="7">
    <source>
        <dbReference type="ARBA" id="ARBA00023136"/>
    </source>
</evidence>
<dbReference type="GO" id="GO:0005261">
    <property type="term" value="F:monoatomic cation channel activity"/>
    <property type="evidence" value="ECO:0007669"/>
    <property type="project" value="TreeGrafter"/>
</dbReference>
<dbReference type="Pfam" id="PF14798">
    <property type="entry name" value="Ca_hom_mod"/>
    <property type="match status" value="2"/>
</dbReference>
<keyword evidence="8" id="KW-0407">Ion channel</keyword>
<dbReference type="PANTHER" id="PTHR32261">
    <property type="entry name" value="CALCIUM HOMEOSTASIS MODULATOR PROTEIN"/>
    <property type="match status" value="1"/>
</dbReference>
<feature type="transmembrane region" description="Helical" evidence="9">
    <location>
        <begin position="179"/>
        <end position="199"/>
    </location>
</feature>
<feature type="transmembrane region" description="Helical" evidence="9">
    <location>
        <begin position="667"/>
        <end position="687"/>
    </location>
</feature>
<evidence type="ECO:0000256" key="9">
    <source>
        <dbReference type="SAM" id="Phobius"/>
    </source>
</evidence>
<keyword evidence="5 9" id="KW-1133">Transmembrane helix</keyword>
<keyword evidence="4 9" id="KW-0812">Transmembrane</keyword>
<comment type="caution">
    <text evidence="10">The sequence shown here is derived from an EMBL/GenBank/DDBJ whole genome shotgun (WGS) entry which is preliminary data.</text>
</comment>
<comment type="subcellular location">
    <subcellularLocation>
        <location evidence="1">Membrane</location>
        <topology evidence="1">Multi-pass membrane protein</topology>
    </subcellularLocation>
</comment>
<feature type="non-terminal residue" evidence="10">
    <location>
        <position position="795"/>
    </location>
</feature>
<dbReference type="AlphaFoldDB" id="A0A8X7XLU4"/>
<feature type="transmembrane region" description="Helical" evidence="9">
    <location>
        <begin position="535"/>
        <end position="556"/>
    </location>
</feature>
<protein>
    <submittedName>
        <fullName evidence="10">CAHM5 protein</fullName>
    </submittedName>
</protein>
<evidence type="ECO:0000313" key="10">
    <source>
        <dbReference type="EMBL" id="KAG2468302.1"/>
    </source>
</evidence>
<feature type="transmembrane region" description="Helical" evidence="9">
    <location>
        <begin position="50"/>
        <end position="69"/>
    </location>
</feature>
<evidence type="ECO:0000256" key="4">
    <source>
        <dbReference type="ARBA" id="ARBA00022692"/>
    </source>
</evidence>
<evidence type="ECO:0000256" key="3">
    <source>
        <dbReference type="ARBA" id="ARBA00022448"/>
    </source>
</evidence>